<proteinExistence type="predicted"/>
<keyword evidence="1" id="KW-0812">Transmembrane</keyword>
<evidence type="ECO:0000256" key="1">
    <source>
        <dbReference type="SAM" id="Phobius"/>
    </source>
</evidence>
<name>A0A2W1BJU0_HELAM</name>
<dbReference type="AlphaFoldDB" id="A0A2W1BJU0"/>
<reference evidence="2 3" key="1">
    <citation type="journal article" date="2017" name="BMC Biol.">
        <title>Genomic innovations, transcriptional plasticity and gene loss underlying the evolution and divergence of two highly polyphagous and invasive Helicoverpa pest species.</title>
        <authorList>
            <person name="Pearce S.L."/>
            <person name="Clarke D.F."/>
            <person name="East P.D."/>
            <person name="Elfekih S."/>
            <person name="Gordon K.H."/>
            <person name="Jermiin L.S."/>
            <person name="McGaughran A."/>
            <person name="Oakeshott J.G."/>
            <person name="Papanikolaou A."/>
            <person name="Perera O.P."/>
            <person name="Rane R.V."/>
            <person name="Richards S."/>
            <person name="Tay W.T."/>
            <person name="Walsh T.K."/>
            <person name="Anderson A."/>
            <person name="Anderson C.J."/>
            <person name="Asgari S."/>
            <person name="Board P.G."/>
            <person name="Bretschneider A."/>
            <person name="Campbell P.M."/>
            <person name="Chertemps T."/>
            <person name="Christeller J.T."/>
            <person name="Coppin C.W."/>
            <person name="Downes S.J."/>
            <person name="Duan G."/>
            <person name="Farnsworth C.A."/>
            <person name="Good R.T."/>
            <person name="Han L.B."/>
            <person name="Han Y.C."/>
            <person name="Hatje K."/>
            <person name="Horne I."/>
            <person name="Huang Y.P."/>
            <person name="Hughes D.S."/>
            <person name="Jacquin-Joly E."/>
            <person name="James W."/>
            <person name="Jhangiani S."/>
            <person name="Kollmar M."/>
            <person name="Kuwar S.S."/>
            <person name="Li S."/>
            <person name="Liu N.Y."/>
            <person name="Maibeche M.T."/>
            <person name="Miller J.R."/>
            <person name="Montagne N."/>
            <person name="Perry T."/>
            <person name="Qu J."/>
            <person name="Song S.V."/>
            <person name="Sutton G.G."/>
            <person name="Vogel H."/>
            <person name="Walenz B.P."/>
            <person name="Xu W."/>
            <person name="Zhang H.J."/>
            <person name="Zou Z."/>
            <person name="Batterham P."/>
            <person name="Edwards O.R."/>
            <person name="Feyereisen R."/>
            <person name="Gibbs R.A."/>
            <person name="Heckel D.G."/>
            <person name="McGrath A."/>
            <person name="Robin C."/>
            <person name="Scherer S.E."/>
            <person name="Worley K.C."/>
            <person name="Wu Y.D."/>
        </authorList>
    </citation>
    <scope>NUCLEOTIDE SEQUENCE [LARGE SCALE GENOMIC DNA]</scope>
    <source>
        <strain evidence="2">Harm_GR_Male_#8</strain>
        <tissue evidence="2">Whole organism</tissue>
    </source>
</reference>
<keyword evidence="3" id="KW-1185">Reference proteome</keyword>
<gene>
    <name evidence="2" type="primary">HaOG208655</name>
    <name evidence="2" type="ORF">B5X24_HaOG208655</name>
</gene>
<sequence length="261" mass="30201">MASPVVNERHLRARHTYSQHRQLSSERLCRLLNKLFAICITSTIMLPATTLLVVIGSLSIALSEVNVSLDYGELPAADLSLEANSLWPAPPGLEPPGPESTGPASRVGNLIASRRKPGFHDPSYRQNNLKILELMRQKIYTMQEKLVDLEPVIKKYEGDPRFRMAYIFRQLDDWLKSLRGLYFAMSKWSNTAENRFKRRIWSYEHALRRNIDVTYTVDYLAHVHATYIKQMEDIMPAAQREEMQKERERMLELQEKNKQAG</sequence>
<accession>A0A2W1BJU0</accession>
<dbReference type="Proteomes" id="UP000249218">
    <property type="component" value="Unassembled WGS sequence"/>
</dbReference>
<keyword evidence="1" id="KW-0472">Membrane</keyword>
<protein>
    <submittedName>
        <fullName evidence="2">Uncharacterized protein</fullName>
    </submittedName>
</protein>
<organism evidence="2 3">
    <name type="scientific">Helicoverpa armigera</name>
    <name type="common">Cotton bollworm</name>
    <name type="synonym">Heliothis armigera</name>
    <dbReference type="NCBI Taxonomy" id="29058"/>
    <lineage>
        <taxon>Eukaryota</taxon>
        <taxon>Metazoa</taxon>
        <taxon>Ecdysozoa</taxon>
        <taxon>Arthropoda</taxon>
        <taxon>Hexapoda</taxon>
        <taxon>Insecta</taxon>
        <taxon>Pterygota</taxon>
        <taxon>Neoptera</taxon>
        <taxon>Endopterygota</taxon>
        <taxon>Lepidoptera</taxon>
        <taxon>Glossata</taxon>
        <taxon>Ditrysia</taxon>
        <taxon>Noctuoidea</taxon>
        <taxon>Noctuidae</taxon>
        <taxon>Heliothinae</taxon>
        <taxon>Helicoverpa</taxon>
    </lineage>
</organism>
<feature type="transmembrane region" description="Helical" evidence="1">
    <location>
        <begin position="35"/>
        <end position="62"/>
    </location>
</feature>
<evidence type="ECO:0000313" key="2">
    <source>
        <dbReference type="EMBL" id="PZC73914.1"/>
    </source>
</evidence>
<evidence type="ECO:0000313" key="3">
    <source>
        <dbReference type="Proteomes" id="UP000249218"/>
    </source>
</evidence>
<dbReference type="EMBL" id="KZ150078">
    <property type="protein sequence ID" value="PZC73914.1"/>
    <property type="molecule type" value="Genomic_DNA"/>
</dbReference>
<dbReference type="OrthoDB" id="7477053at2759"/>
<keyword evidence="1" id="KW-1133">Transmembrane helix</keyword>